<dbReference type="STRING" id="4577.A0A1D6QL65"/>
<dbReference type="Pfam" id="PF00067">
    <property type="entry name" value="p450"/>
    <property type="match status" value="1"/>
</dbReference>
<feature type="chain" id="PRO_5010808208" evidence="6">
    <location>
        <begin position="30"/>
        <end position="536"/>
    </location>
</feature>
<keyword evidence="6" id="KW-0732">Signal</keyword>
<keyword evidence="9" id="KW-1185">Reference proteome</keyword>
<dbReference type="GO" id="GO:0016705">
    <property type="term" value="F:oxidoreductase activity, acting on paired donors, with incorporation or reduction of molecular oxygen"/>
    <property type="evidence" value="ECO:0007669"/>
    <property type="project" value="InterPro"/>
</dbReference>
<dbReference type="EnsemblPlants" id="Zm00001eb200550_T001">
    <property type="protein sequence ID" value="Zm00001eb200550_P001"/>
    <property type="gene ID" value="Zm00001eb200550"/>
</dbReference>
<keyword evidence="5" id="KW-0560">Oxidoreductase</keyword>
<sequence>MEEFATPHYYGCCALCIFLLFLVLAVVGAKPGTIKKLRPNLPPGPWQLPVIGSSHWLLSRLPPHRRMRDLSLRHGPIMQLRICERAVVVVSSAEAAEAVFRDAAFEQRPTSPALDELYSRYGMGIVFAPYGDHWRLLRRVLVNELLSAQRVESFRRIREQEAARLVSSLQQAAASAPGQLANIDERLAAFVTDSAVRAIFGDRTMPDRAALLDTVEQALDFSSLFDLRDLFPSSWLARMLPRNGKAERNRLAVVRLMEGILRLHEERRSSTGQADDGQDMVDVLLRIRNDEGAMGSISLTHGIIVNMLMDVFVAAIKATTCTLRWAMAELMANPRVMEKVQSEIQRVLAGQDRVREEALRDLGYLRAVIKETLRLHPTIPLVPRICTQDDRKIQGYDVPKGTILVANVWAISRDPKYWHSRRQDDDDDPDKFVPERFEAAEQAFSFTGSDLEFMPFGAGRRICPGIAFSQANTEIALASLLYHFDWALPAGRVRPEELDMTDSCGLEVRRNAELLLRPIPRRVRIPQQVADEIYIG</sequence>
<dbReference type="PRINTS" id="PR00385">
    <property type="entry name" value="P450"/>
</dbReference>
<dbReference type="KEGG" id="zma:103654533"/>
<dbReference type="PaxDb" id="4577-GRMZM2G100423_P01"/>
<dbReference type="GO" id="GO:0004497">
    <property type="term" value="F:monooxygenase activity"/>
    <property type="evidence" value="ECO:0007669"/>
    <property type="project" value="UniProtKB-KW"/>
</dbReference>
<dbReference type="InterPro" id="IPR001128">
    <property type="entry name" value="Cyt_P450"/>
</dbReference>
<dbReference type="EMBL" id="CM000780">
    <property type="protein sequence ID" value="AQK58446.1"/>
    <property type="molecule type" value="Genomic_DNA"/>
</dbReference>
<dbReference type="GO" id="GO:0016491">
    <property type="term" value="F:oxidoreductase activity"/>
    <property type="evidence" value="ECO:0000318"/>
    <property type="project" value="GO_Central"/>
</dbReference>
<dbReference type="PROSITE" id="PS00086">
    <property type="entry name" value="CYTOCHROME_P450"/>
    <property type="match status" value="1"/>
</dbReference>
<organism evidence="8 9">
    <name type="scientific">Zea mays</name>
    <name type="common">Maize</name>
    <dbReference type="NCBI Taxonomy" id="4577"/>
    <lineage>
        <taxon>Eukaryota</taxon>
        <taxon>Viridiplantae</taxon>
        <taxon>Streptophyta</taxon>
        <taxon>Embryophyta</taxon>
        <taxon>Tracheophyta</taxon>
        <taxon>Spermatophyta</taxon>
        <taxon>Magnoliopsida</taxon>
        <taxon>Liliopsida</taxon>
        <taxon>Poales</taxon>
        <taxon>Poaceae</taxon>
        <taxon>PACMAD clade</taxon>
        <taxon>Panicoideae</taxon>
        <taxon>Andropogonodae</taxon>
        <taxon>Andropogoneae</taxon>
        <taxon>Tripsacinae</taxon>
        <taxon>Zea</taxon>
    </lineage>
</organism>
<dbReference type="Gramene" id="Zm00001eb200550_T001">
    <property type="protein sequence ID" value="Zm00001eb200550_P001"/>
    <property type="gene ID" value="Zm00001eb200550"/>
</dbReference>
<reference evidence="8" key="4">
    <citation type="submission" date="2021-05" db="UniProtKB">
        <authorList>
            <consortium name="EnsemblPlants"/>
        </authorList>
    </citation>
    <scope>IDENTIFICATION</scope>
    <source>
        <strain evidence="8">cv. B73</strain>
    </source>
</reference>
<dbReference type="GO" id="GO:0005506">
    <property type="term" value="F:iron ion binding"/>
    <property type="evidence" value="ECO:0007669"/>
    <property type="project" value="InterPro"/>
</dbReference>
<dbReference type="OrthoDB" id="3934656at2759"/>
<dbReference type="Proteomes" id="UP000007305">
    <property type="component" value="Chromosome 4"/>
</dbReference>
<evidence type="ECO:0000256" key="2">
    <source>
        <dbReference type="ARBA" id="ARBA00022723"/>
    </source>
</evidence>
<dbReference type="InterPro" id="IPR017972">
    <property type="entry name" value="Cyt_P450_CS"/>
</dbReference>
<evidence type="ECO:0000256" key="6">
    <source>
        <dbReference type="SAM" id="SignalP"/>
    </source>
</evidence>
<proteinExistence type="evidence at protein level"/>
<dbReference type="eggNOG" id="KOG0156">
    <property type="taxonomic scope" value="Eukaryota"/>
</dbReference>
<dbReference type="InterPro" id="IPR002401">
    <property type="entry name" value="Cyt_P450_E_grp-I"/>
</dbReference>
<dbReference type="GO" id="GO:0020037">
    <property type="term" value="F:heme binding"/>
    <property type="evidence" value="ECO:0007669"/>
    <property type="project" value="InterPro"/>
</dbReference>
<accession>A0A1D6QL65</accession>
<reference evidence="8" key="3">
    <citation type="submission" date="2019-07" db="EMBL/GenBank/DDBJ databases">
        <authorList>
            <person name="Seetharam A."/>
            <person name="Woodhouse M."/>
            <person name="Cannon E."/>
        </authorList>
    </citation>
    <scope>NUCLEOTIDE SEQUENCE [LARGE SCALE GENOMIC DNA]</scope>
    <source>
        <strain evidence="8">cv. B73</strain>
    </source>
</reference>
<reference evidence="7" key="2">
    <citation type="submission" date="2015-12" db="EMBL/GenBank/DDBJ databases">
        <title>Update maize B73 reference genome by single molecule sequencing technologies.</title>
        <authorList>
            <consortium name="Maize Genome Sequencing Project"/>
            <person name="Ware D."/>
        </authorList>
    </citation>
    <scope>NUCLEOTIDE SEQUENCE</scope>
    <source>
        <tissue evidence="7">Seedling</tissue>
    </source>
</reference>
<dbReference type="InterPro" id="IPR036396">
    <property type="entry name" value="Cyt_P450_sf"/>
</dbReference>
<dbReference type="GeneID" id="103654533"/>
<evidence type="ECO:0000256" key="3">
    <source>
        <dbReference type="ARBA" id="ARBA00023004"/>
    </source>
</evidence>
<evidence type="ECO:0000256" key="4">
    <source>
        <dbReference type="PIRSR" id="PIRSR602401-1"/>
    </source>
</evidence>
<comment type="similarity">
    <text evidence="1 5">Belongs to the cytochrome P450 family.</text>
</comment>
<dbReference type="SMR" id="A0A1D6QL65"/>
<protein>
    <submittedName>
        <fullName evidence="7">Putative cytochrome P450 superfamily protein</fullName>
    </submittedName>
</protein>
<keyword evidence="10" id="KW-1267">Proteomics identification</keyword>
<dbReference type="PANTHER" id="PTHR47955">
    <property type="entry name" value="CYTOCHROME P450 FAMILY 71 PROTEIN"/>
    <property type="match status" value="1"/>
</dbReference>
<name>A0A1D6QL65_MAIZE</name>
<dbReference type="PANTHER" id="PTHR47955:SF21">
    <property type="entry name" value="OS06G0642300 PROTEIN"/>
    <property type="match status" value="1"/>
</dbReference>
<dbReference type="ExpressionAtlas" id="A0A1D6QL65">
    <property type="expression patterns" value="baseline and differential"/>
</dbReference>
<dbReference type="FunFam" id="1.10.630.10:FF:000064">
    <property type="entry name" value="Cytochrome P450 monooxygenase"/>
    <property type="match status" value="1"/>
</dbReference>
<keyword evidence="2 4" id="KW-0479">Metal-binding</keyword>
<gene>
    <name evidence="8" type="primary">LOC103654533</name>
    <name evidence="7" type="ORF">ZEAMMB73_Zm00001d052969</name>
</gene>
<reference evidence="9" key="1">
    <citation type="journal article" date="2009" name="Science">
        <title>The B73 maize genome: complexity, diversity, and dynamics.</title>
        <authorList>
            <person name="Schnable P.S."/>
            <person name="Ware D."/>
            <person name="Fulton R.S."/>
            <person name="Stein J.C."/>
            <person name="Wei F."/>
            <person name="Pasternak S."/>
            <person name="Liang C."/>
            <person name="Zhang J."/>
            <person name="Fulton L."/>
            <person name="Graves T.A."/>
            <person name="Minx P."/>
            <person name="Reily A.D."/>
            <person name="Courtney L."/>
            <person name="Kruchowski S.S."/>
            <person name="Tomlinson C."/>
            <person name="Strong C."/>
            <person name="Delehaunty K."/>
            <person name="Fronick C."/>
            <person name="Courtney B."/>
            <person name="Rock S.M."/>
            <person name="Belter E."/>
            <person name="Du F."/>
            <person name="Kim K."/>
            <person name="Abbott R.M."/>
            <person name="Cotton M."/>
            <person name="Levy A."/>
            <person name="Marchetto P."/>
            <person name="Ochoa K."/>
            <person name="Jackson S.M."/>
            <person name="Gillam B."/>
            <person name="Chen W."/>
            <person name="Yan L."/>
            <person name="Higginbotham J."/>
            <person name="Cardenas M."/>
            <person name="Waligorski J."/>
            <person name="Applebaum E."/>
            <person name="Phelps L."/>
            <person name="Falcone J."/>
            <person name="Kanchi K."/>
            <person name="Thane T."/>
            <person name="Scimone A."/>
            <person name="Thane N."/>
            <person name="Henke J."/>
            <person name="Wang T."/>
            <person name="Ruppert J."/>
            <person name="Shah N."/>
            <person name="Rotter K."/>
            <person name="Hodges J."/>
            <person name="Ingenthron E."/>
            <person name="Cordes M."/>
            <person name="Kohlberg S."/>
            <person name="Sgro J."/>
            <person name="Delgado B."/>
            <person name="Mead K."/>
            <person name="Chinwalla A."/>
            <person name="Leonard S."/>
            <person name="Crouse K."/>
            <person name="Collura K."/>
            <person name="Kudrna D."/>
            <person name="Currie J."/>
            <person name="He R."/>
            <person name="Angelova A."/>
            <person name="Rajasekar S."/>
            <person name="Mueller T."/>
            <person name="Lomeli R."/>
            <person name="Scara G."/>
            <person name="Ko A."/>
            <person name="Delaney K."/>
            <person name="Wissotski M."/>
            <person name="Lopez G."/>
            <person name="Campos D."/>
            <person name="Braidotti M."/>
            <person name="Ashley E."/>
            <person name="Golser W."/>
            <person name="Kim H."/>
            <person name="Lee S."/>
            <person name="Lin J."/>
            <person name="Dujmic Z."/>
            <person name="Kim W."/>
            <person name="Talag J."/>
            <person name="Zuccolo A."/>
            <person name="Fan C."/>
            <person name="Sebastian A."/>
            <person name="Kramer M."/>
            <person name="Spiegel L."/>
            <person name="Nascimento L."/>
            <person name="Zutavern T."/>
            <person name="Miller B."/>
            <person name="Ambroise C."/>
            <person name="Muller S."/>
            <person name="Spooner W."/>
            <person name="Narechania A."/>
            <person name="Ren L."/>
            <person name="Wei S."/>
            <person name="Kumari S."/>
            <person name="Faga B."/>
            <person name="Levy M.J."/>
            <person name="McMahan L."/>
            <person name="Van Buren P."/>
            <person name="Vaughn M.W."/>
            <person name="Ying K."/>
            <person name="Yeh C.-T."/>
            <person name="Emrich S.J."/>
            <person name="Jia Y."/>
            <person name="Kalyanaraman A."/>
            <person name="Hsia A.-P."/>
            <person name="Barbazuk W.B."/>
            <person name="Baucom R.S."/>
            <person name="Brutnell T.P."/>
            <person name="Carpita N.C."/>
            <person name="Chaparro C."/>
            <person name="Chia J.-M."/>
            <person name="Deragon J.-M."/>
            <person name="Estill J.C."/>
            <person name="Fu Y."/>
            <person name="Jeddeloh J.A."/>
            <person name="Han Y."/>
            <person name="Lee H."/>
            <person name="Li P."/>
            <person name="Lisch D.R."/>
            <person name="Liu S."/>
            <person name="Liu Z."/>
            <person name="Nagel D.H."/>
            <person name="McCann M.C."/>
            <person name="SanMiguel P."/>
            <person name="Myers A.M."/>
            <person name="Nettleton D."/>
            <person name="Nguyen J."/>
            <person name="Penning B.W."/>
            <person name="Ponnala L."/>
            <person name="Schneider K.L."/>
            <person name="Schwartz D.C."/>
            <person name="Sharma A."/>
            <person name="Soderlund C."/>
            <person name="Springer N.M."/>
            <person name="Sun Q."/>
            <person name="Wang H."/>
            <person name="Waterman M."/>
            <person name="Westerman R."/>
            <person name="Wolfgruber T.K."/>
            <person name="Yang L."/>
            <person name="Yu Y."/>
            <person name="Zhang L."/>
            <person name="Zhou S."/>
            <person name="Zhu Q."/>
            <person name="Bennetzen J.L."/>
            <person name="Dawe R.K."/>
            <person name="Jiang J."/>
            <person name="Jiang N."/>
            <person name="Presting G.G."/>
            <person name="Wessler S.R."/>
            <person name="Aluru S."/>
            <person name="Martienssen R.A."/>
            <person name="Clifton S.W."/>
            <person name="McCombie W.R."/>
            <person name="Wing R.A."/>
            <person name="Wilson R.K."/>
        </authorList>
    </citation>
    <scope>NUCLEOTIDE SEQUENCE [LARGE SCALE GENOMIC DNA]</scope>
    <source>
        <strain evidence="9">cv. B73</strain>
    </source>
</reference>
<evidence type="ECO:0000256" key="5">
    <source>
        <dbReference type="RuleBase" id="RU000461"/>
    </source>
</evidence>
<dbReference type="Gene3D" id="1.10.630.10">
    <property type="entry name" value="Cytochrome P450"/>
    <property type="match status" value="1"/>
</dbReference>
<dbReference type="AlphaFoldDB" id="A0A1D6QL65"/>
<evidence type="ECO:0000256" key="1">
    <source>
        <dbReference type="ARBA" id="ARBA00010617"/>
    </source>
</evidence>
<keyword evidence="3 4" id="KW-0408">Iron</keyword>
<evidence type="ECO:0000313" key="7">
    <source>
        <dbReference type="EMBL" id="AQK58446.1"/>
    </source>
</evidence>
<feature type="signal peptide" evidence="6">
    <location>
        <begin position="1"/>
        <end position="29"/>
    </location>
</feature>
<keyword evidence="4 5" id="KW-0349">Heme</keyword>
<evidence type="ECO:0000313" key="8">
    <source>
        <dbReference type="EnsemblPlants" id="Zm00001eb200550_P001"/>
    </source>
</evidence>
<dbReference type="PRINTS" id="PR00463">
    <property type="entry name" value="EP450I"/>
</dbReference>
<evidence type="ECO:0007829" key="10">
    <source>
        <dbReference type="PeptideAtlas" id="A0A1D6QL65"/>
    </source>
</evidence>
<dbReference type="SUPFAM" id="SSF48264">
    <property type="entry name" value="Cytochrome P450"/>
    <property type="match status" value="1"/>
</dbReference>
<evidence type="ECO:0000313" key="9">
    <source>
        <dbReference type="Proteomes" id="UP000007305"/>
    </source>
</evidence>
<dbReference type="RefSeq" id="XP_008679588.1">
    <property type="nucleotide sequence ID" value="XM_008681366.2"/>
</dbReference>
<feature type="binding site" description="axial binding residue" evidence="4">
    <location>
        <position position="463"/>
    </location>
    <ligand>
        <name>heme</name>
        <dbReference type="ChEBI" id="CHEBI:30413"/>
    </ligand>
    <ligandPart>
        <name>Fe</name>
        <dbReference type="ChEBI" id="CHEBI:18248"/>
    </ligandPart>
</feature>
<comment type="cofactor">
    <cofactor evidence="4">
        <name>heme</name>
        <dbReference type="ChEBI" id="CHEBI:30413"/>
    </cofactor>
</comment>
<keyword evidence="5" id="KW-0503">Monooxygenase</keyword>